<dbReference type="Gene3D" id="3.40.50.2000">
    <property type="entry name" value="Glycogen Phosphorylase B"/>
    <property type="match status" value="2"/>
</dbReference>
<dbReference type="Proteomes" id="UP000182491">
    <property type="component" value="Unassembled WGS sequence"/>
</dbReference>
<dbReference type="PANTHER" id="PTHR12526">
    <property type="entry name" value="GLYCOSYLTRANSFERASE"/>
    <property type="match status" value="1"/>
</dbReference>
<feature type="domain" description="Glycosyltransferase subfamily 4-like N-terminal" evidence="2">
    <location>
        <begin position="19"/>
        <end position="174"/>
    </location>
</feature>
<dbReference type="EMBL" id="FPCA01000003">
    <property type="protein sequence ID" value="SFU79288.1"/>
    <property type="molecule type" value="Genomic_DNA"/>
</dbReference>
<keyword evidence="4" id="KW-1185">Reference proteome</keyword>
<dbReference type="Pfam" id="PF00534">
    <property type="entry name" value="Glycos_transf_1"/>
    <property type="match status" value="1"/>
</dbReference>
<dbReference type="RefSeq" id="WP_068838610.1">
    <property type="nucleotide sequence ID" value="NZ_BMXC01000003.1"/>
</dbReference>
<proteinExistence type="predicted"/>
<dbReference type="InterPro" id="IPR028098">
    <property type="entry name" value="Glyco_trans_4-like_N"/>
</dbReference>
<evidence type="ECO:0000259" key="2">
    <source>
        <dbReference type="Pfam" id="PF13439"/>
    </source>
</evidence>
<dbReference type="GO" id="GO:0016757">
    <property type="term" value="F:glycosyltransferase activity"/>
    <property type="evidence" value="ECO:0007669"/>
    <property type="project" value="InterPro"/>
</dbReference>
<organism evidence="3 4">
    <name type="scientific">Pontibacter akesuensis</name>
    <dbReference type="NCBI Taxonomy" id="388950"/>
    <lineage>
        <taxon>Bacteria</taxon>
        <taxon>Pseudomonadati</taxon>
        <taxon>Bacteroidota</taxon>
        <taxon>Cytophagia</taxon>
        <taxon>Cytophagales</taxon>
        <taxon>Hymenobacteraceae</taxon>
        <taxon>Pontibacter</taxon>
    </lineage>
</organism>
<name>A0A1I7J267_9BACT</name>
<keyword evidence="3" id="KW-0808">Transferase</keyword>
<gene>
    <name evidence="3" type="ORF">SAMN04487941_2424</name>
</gene>
<protein>
    <submittedName>
        <fullName evidence="3">Glycosyltransferase involved in cell wall bisynthesis</fullName>
    </submittedName>
</protein>
<dbReference type="Pfam" id="PF13439">
    <property type="entry name" value="Glyco_transf_4"/>
    <property type="match status" value="1"/>
</dbReference>
<evidence type="ECO:0000313" key="3">
    <source>
        <dbReference type="EMBL" id="SFU79288.1"/>
    </source>
</evidence>
<feature type="domain" description="Glycosyl transferase family 1" evidence="1">
    <location>
        <begin position="181"/>
        <end position="351"/>
    </location>
</feature>
<accession>A0A1I7J267</accession>
<evidence type="ECO:0000313" key="4">
    <source>
        <dbReference type="Proteomes" id="UP000182491"/>
    </source>
</evidence>
<reference evidence="4" key="1">
    <citation type="submission" date="2016-10" db="EMBL/GenBank/DDBJ databases">
        <authorList>
            <person name="Varghese N."/>
        </authorList>
    </citation>
    <scope>NUCLEOTIDE SEQUENCE [LARGE SCALE GENOMIC DNA]</scope>
    <source>
        <strain evidence="4">DSM 18820</strain>
    </source>
</reference>
<dbReference type="PANTHER" id="PTHR12526:SF638">
    <property type="entry name" value="SPORE COAT PROTEIN SA"/>
    <property type="match status" value="1"/>
</dbReference>
<dbReference type="SUPFAM" id="SSF53756">
    <property type="entry name" value="UDP-Glycosyltransferase/glycogen phosphorylase"/>
    <property type="match status" value="1"/>
</dbReference>
<dbReference type="InterPro" id="IPR001296">
    <property type="entry name" value="Glyco_trans_1"/>
</dbReference>
<dbReference type="AlphaFoldDB" id="A0A1I7J267"/>
<dbReference type="STRING" id="388950.GCA_001611675_02643"/>
<sequence length="375" mass="42642">MEKDHKLRILFFIGSLRSGGKERRMIELLTYLNGKGRYELLVALTQNEIHYPDFFKLNIPHVVLKRRWKRSDPTLPLQFYRICNQFQPHIIHAWGRMQSFYTLPAVIAQGVPLVNSQITAAPPKLKRWSLPNLIDRLNFRFSKIILSNSKAGIDTYKPPAAKSRVVYNGINMNRFAELPSIDDIKRKYGIATPYTVIMSASFTPHKDYNTFYRIAEQITNARDDVSFIGVGGVDKDDSEFRRLQSISSGNLRILFPGRINDVEALVNACSIGVLFSNKQVHGEGISNSIMEYMSLAKPVVANDAGGTREIVHHNQNGYLILNQSEEEIIALINDLINDQEKRASFGRASKKIIEETFSLESMGKAFEQVYQEAIT</sequence>
<dbReference type="CDD" id="cd03801">
    <property type="entry name" value="GT4_PimA-like"/>
    <property type="match status" value="1"/>
</dbReference>
<evidence type="ECO:0000259" key="1">
    <source>
        <dbReference type="Pfam" id="PF00534"/>
    </source>
</evidence>
<dbReference type="OrthoDB" id="7560678at2"/>